<dbReference type="PANTHER" id="PTHR30373:SF8">
    <property type="entry name" value="BLL7265 PROTEIN"/>
    <property type="match status" value="1"/>
</dbReference>
<dbReference type="Gene3D" id="3.10.310.50">
    <property type="match status" value="1"/>
</dbReference>
<keyword evidence="1" id="KW-0472">Membrane</keyword>
<dbReference type="PANTHER" id="PTHR30373">
    <property type="entry name" value="UPF0603 PROTEIN YGCG"/>
    <property type="match status" value="1"/>
</dbReference>
<protein>
    <recommendedName>
        <fullName evidence="4">TPM domain-containing protein</fullName>
    </recommendedName>
</protein>
<comment type="caution">
    <text evidence="2">The sequence shown here is derived from an EMBL/GenBank/DDBJ whole genome shotgun (WGS) entry which is preliminary data.</text>
</comment>
<sequence>MKRASTLFTEADHRRVTEAVARAEARSSAEIVPVIASSSGRYDRAEDMVGLWFGLITLCVGWWLLQGVEPSEWGVPRPRLGLLPVVGLVLGGWVLGVVLAHLSGSLRLLFTPRSEQKAEVERAARQAFFDRRIHHTDAGSGLLVYVSMLERMAVVLADAQVLEKLGQPKLDALCASLVSELKKGSYTDALCHTIEQAGAALAEALPAQAQNRNELTDALVVMD</sequence>
<dbReference type="OrthoDB" id="5825388at2"/>
<organism evidence="2 3">
    <name type="scientific">Hyalangium minutum</name>
    <dbReference type="NCBI Taxonomy" id="394096"/>
    <lineage>
        <taxon>Bacteria</taxon>
        <taxon>Pseudomonadati</taxon>
        <taxon>Myxococcota</taxon>
        <taxon>Myxococcia</taxon>
        <taxon>Myxococcales</taxon>
        <taxon>Cystobacterineae</taxon>
        <taxon>Archangiaceae</taxon>
        <taxon>Hyalangium</taxon>
    </lineage>
</organism>
<feature type="transmembrane region" description="Helical" evidence="1">
    <location>
        <begin position="48"/>
        <end position="65"/>
    </location>
</feature>
<keyword evidence="1" id="KW-0812">Transmembrane</keyword>
<evidence type="ECO:0000313" key="2">
    <source>
        <dbReference type="EMBL" id="KFE68887.1"/>
    </source>
</evidence>
<dbReference type="Proteomes" id="UP000028725">
    <property type="component" value="Unassembled WGS sequence"/>
</dbReference>
<keyword evidence="1" id="KW-1133">Transmembrane helix</keyword>
<keyword evidence="3" id="KW-1185">Reference proteome</keyword>
<name>A0A085WMH4_9BACT</name>
<feature type="transmembrane region" description="Helical" evidence="1">
    <location>
        <begin position="85"/>
        <end position="110"/>
    </location>
</feature>
<dbReference type="EMBL" id="JMCB01000005">
    <property type="protein sequence ID" value="KFE68887.1"/>
    <property type="molecule type" value="Genomic_DNA"/>
</dbReference>
<evidence type="ECO:0000313" key="3">
    <source>
        <dbReference type="Proteomes" id="UP000028725"/>
    </source>
</evidence>
<gene>
    <name evidence="2" type="ORF">DB31_6789</name>
</gene>
<proteinExistence type="predicted"/>
<dbReference type="AlphaFoldDB" id="A0A085WMH4"/>
<evidence type="ECO:0000256" key="1">
    <source>
        <dbReference type="SAM" id="Phobius"/>
    </source>
</evidence>
<reference evidence="2 3" key="1">
    <citation type="submission" date="2014-04" db="EMBL/GenBank/DDBJ databases">
        <title>Genome assembly of Hyalangium minutum DSM 14724.</title>
        <authorList>
            <person name="Sharma G."/>
            <person name="Subramanian S."/>
        </authorList>
    </citation>
    <scope>NUCLEOTIDE SEQUENCE [LARGE SCALE GENOMIC DNA]</scope>
    <source>
        <strain evidence="2 3">DSM 14724</strain>
    </source>
</reference>
<accession>A0A085WMH4</accession>
<dbReference type="STRING" id="394096.DB31_6789"/>
<evidence type="ECO:0008006" key="4">
    <source>
        <dbReference type="Google" id="ProtNLM"/>
    </source>
</evidence>
<dbReference type="RefSeq" id="WP_044187454.1">
    <property type="nucleotide sequence ID" value="NZ_JMCB01000005.1"/>
</dbReference>